<dbReference type="SMART" id="SM00255">
    <property type="entry name" value="TIR"/>
    <property type="match status" value="1"/>
</dbReference>
<protein>
    <recommendedName>
        <fullName evidence="1">TIR domain-containing protein</fullName>
    </recommendedName>
</protein>
<proteinExistence type="predicted"/>
<accession>A0A9X2TEY3</accession>
<dbReference type="SUPFAM" id="SSF52200">
    <property type="entry name" value="Toll/Interleukin receptor TIR domain"/>
    <property type="match status" value="1"/>
</dbReference>
<feature type="domain" description="TIR" evidence="1">
    <location>
        <begin position="165"/>
        <end position="297"/>
    </location>
</feature>
<comment type="caution">
    <text evidence="2">The sequence shown here is derived from an EMBL/GenBank/DDBJ whole genome shotgun (WGS) entry which is preliminary data.</text>
</comment>
<organism evidence="2 3">
    <name type="scientific">Salinibacter ruber</name>
    <dbReference type="NCBI Taxonomy" id="146919"/>
    <lineage>
        <taxon>Bacteria</taxon>
        <taxon>Pseudomonadati</taxon>
        <taxon>Rhodothermota</taxon>
        <taxon>Rhodothermia</taxon>
        <taxon>Rhodothermales</taxon>
        <taxon>Salinibacteraceae</taxon>
        <taxon>Salinibacter</taxon>
    </lineage>
</organism>
<dbReference type="InterPro" id="IPR035897">
    <property type="entry name" value="Toll_tir_struct_dom_sf"/>
</dbReference>
<dbReference type="PROSITE" id="PS50104">
    <property type="entry name" value="TIR"/>
    <property type="match status" value="1"/>
</dbReference>
<dbReference type="RefSeq" id="WP_259123927.1">
    <property type="nucleotide sequence ID" value="NZ_JANTZO010000005.1"/>
</dbReference>
<evidence type="ECO:0000313" key="2">
    <source>
        <dbReference type="EMBL" id="MCS3709947.1"/>
    </source>
</evidence>
<evidence type="ECO:0000313" key="3">
    <source>
        <dbReference type="Proteomes" id="UP001155057"/>
    </source>
</evidence>
<dbReference type="Proteomes" id="UP001155057">
    <property type="component" value="Unassembled WGS sequence"/>
</dbReference>
<name>A0A9X2TEY3_9BACT</name>
<sequence length="307" mass="35774">MVNPSQEDTTSSLRNFKRRRDSLLHEDVSTFRDHLGRFLQFCREDSLTKRVLDPIEEQSDVDVEKWWEEYKESNGNLNFPSNEEDEMWVRLRLLEKMQDDRQTIFRFGVLHSGGNREKNVQLVRSLIVRPFVEELSTRIGDEADIASPEAREVQAVPHERIPASNTTRIFLSHKSVDKAIVRRYYDALDELGFKPWLDDEDMPAGKKLDRGILQGFQESCAAIFFITDNFVDEDFLADEIDYAKQQERDRGKKFSIITLQYPGATTVPGLLQPYTYKTVSNDLEGFYEVVRALPVELGKERWKENVV</sequence>
<dbReference type="Pfam" id="PF13676">
    <property type="entry name" value="TIR_2"/>
    <property type="match status" value="1"/>
</dbReference>
<evidence type="ECO:0000259" key="1">
    <source>
        <dbReference type="PROSITE" id="PS50104"/>
    </source>
</evidence>
<dbReference type="AlphaFoldDB" id="A0A9X2TEY3"/>
<dbReference type="EMBL" id="JANUAE010000004">
    <property type="protein sequence ID" value="MCS3709947.1"/>
    <property type="molecule type" value="Genomic_DNA"/>
</dbReference>
<dbReference type="GO" id="GO:0007165">
    <property type="term" value="P:signal transduction"/>
    <property type="evidence" value="ECO:0007669"/>
    <property type="project" value="InterPro"/>
</dbReference>
<dbReference type="Gene3D" id="3.40.50.10140">
    <property type="entry name" value="Toll/interleukin-1 receptor homology (TIR) domain"/>
    <property type="match status" value="1"/>
</dbReference>
<reference evidence="2" key="1">
    <citation type="submission" date="2022-08" db="EMBL/GenBank/DDBJ databases">
        <title>Genomic Encyclopedia of Type Strains, Phase V (KMG-V): Genome sequencing to study the core and pangenomes of soil and plant-associated prokaryotes.</title>
        <authorList>
            <person name="Whitman W."/>
        </authorList>
    </citation>
    <scope>NUCLEOTIDE SEQUENCE</scope>
    <source>
        <strain evidence="2">SP3049</strain>
    </source>
</reference>
<gene>
    <name evidence="2" type="ORF">GGP61_001551</name>
</gene>
<dbReference type="InterPro" id="IPR000157">
    <property type="entry name" value="TIR_dom"/>
</dbReference>